<organism evidence="2 3">
    <name type="scientific">Leucocoprinus birnbaumii</name>
    <dbReference type="NCBI Taxonomy" id="56174"/>
    <lineage>
        <taxon>Eukaryota</taxon>
        <taxon>Fungi</taxon>
        <taxon>Dikarya</taxon>
        <taxon>Basidiomycota</taxon>
        <taxon>Agaricomycotina</taxon>
        <taxon>Agaricomycetes</taxon>
        <taxon>Agaricomycetidae</taxon>
        <taxon>Agaricales</taxon>
        <taxon>Agaricineae</taxon>
        <taxon>Agaricaceae</taxon>
        <taxon>Leucocoprinus</taxon>
    </lineage>
</organism>
<evidence type="ECO:0000256" key="1">
    <source>
        <dbReference type="SAM" id="MobiDB-lite"/>
    </source>
</evidence>
<feature type="region of interest" description="Disordered" evidence="1">
    <location>
        <begin position="525"/>
        <end position="548"/>
    </location>
</feature>
<proteinExistence type="predicted"/>
<sequence length="548" mass="59466">MLNLVQEWIRPLSVSLLNLPLPPEPSLHSATVQIFSSLYALTLAPPPSAPSSPLDTAVAVDPPSANEALTAMSDVGRCLSDALEGPIKDNICQMMPKALVVNTPTASTTCPVMSSSGPVQHSLQKLPSTPCSWHHQTPARPSNMPMPSPCFLKQAQVVGRFSALNVAQPSYSAYEDETVDVTSVITRTSLSMPDKQPSRTFYLPPLLTTRDWVVRNLERQLTNQLVLTLLYHVWNPNGYLSHVEVELSPQASQHPSSSVPTAATQGSSAKMQIKQNVANLFGLESGKPFLELVPHLLVKPSLDDLGPAGELKCLSCVIGFSENCEVQVSAEEPTTSDLARASKHSLVSGMKLCQSCASKHLAHCSQQKLAVLWGNMSEALHPPTLISNQYVLSRLSHIATEWDEVHHAKATLDHALARYQHSVSEFAEELLTADKYFANTNPDFWVDIGLTQSQESTVLMLNTARNALDGPEGMSPHNAAYRLYNIHTAAALALIDEDAKSFSINLPKPLNWNDHHNPVAAQFMMPEPPKAKSSKKGAEGKGKAKAGN</sequence>
<evidence type="ECO:0000313" key="2">
    <source>
        <dbReference type="EMBL" id="KAJ3566293.1"/>
    </source>
</evidence>
<feature type="compositionally biased region" description="Polar residues" evidence="1">
    <location>
        <begin position="112"/>
        <end position="135"/>
    </location>
</feature>
<dbReference type="AlphaFoldDB" id="A0AAD5VPV4"/>
<keyword evidence="3" id="KW-1185">Reference proteome</keyword>
<gene>
    <name evidence="2" type="ORF">NP233_g7093</name>
</gene>
<dbReference type="Proteomes" id="UP001213000">
    <property type="component" value="Unassembled WGS sequence"/>
</dbReference>
<evidence type="ECO:0000313" key="3">
    <source>
        <dbReference type="Proteomes" id="UP001213000"/>
    </source>
</evidence>
<dbReference type="EMBL" id="JANIEX010000498">
    <property type="protein sequence ID" value="KAJ3566293.1"/>
    <property type="molecule type" value="Genomic_DNA"/>
</dbReference>
<reference evidence="2" key="1">
    <citation type="submission" date="2022-07" db="EMBL/GenBank/DDBJ databases">
        <title>Genome Sequence of Leucocoprinus birnbaumii.</title>
        <authorList>
            <person name="Buettner E."/>
        </authorList>
    </citation>
    <scope>NUCLEOTIDE SEQUENCE</scope>
    <source>
        <strain evidence="2">VT141</strain>
    </source>
</reference>
<name>A0AAD5VPV4_9AGAR</name>
<feature type="region of interest" description="Disordered" evidence="1">
    <location>
        <begin position="112"/>
        <end position="142"/>
    </location>
</feature>
<comment type="caution">
    <text evidence="2">The sequence shown here is derived from an EMBL/GenBank/DDBJ whole genome shotgun (WGS) entry which is preliminary data.</text>
</comment>
<accession>A0AAD5VPV4</accession>
<protein>
    <submittedName>
        <fullName evidence="2">Uncharacterized protein</fullName>
    </submittedName>
</protein>